<organism evidence="11 12">
    <name type="scientific">Hoeflea prorocentri</name>
    <dbReference type="NCBI Taxonomy" id="1922333"/>
    <lineage>
        <taxon>Bacteria</taxon>
        <taxon>Pseudomonadati</taxon>
        <taxon>Pseudomonadota</taxon>
        <taxon>Alphaproteobacteria</taxon>
        <taxon>Hyphomicrobiales</taxon>
        <taxon>Rhizobiaceae</taxon>
        <taxon>Hoeflea</taxon>
    </lineage>
</organism>
<feature type="transmembrane region" description="Helical" evidence="9">
    <location>
        <begin position="49"/>
        <end position="66"/>
    </location>
</feature>
<evidence type="ECO:0000256" key="4">
    <source>
        <dbReference type="ARBA" id="ARBA00022519"/>
    </source>
</evidence>
<evidence type="ECO:0000256" key="8">
    <source>
        <dbReference type="ARBA" id="ARBA00038436"/>
    </source>
</evidence>
<evidence type="ECO:0000256" key="6">
    <source>
        <dbReference type="ARBA" id="ARBA00022989"/>
    </source>
</evidence>
<keyword evidence="2 9" id="KW-0813">Transport</keyword>
<feature type="transmembrane region" description="Helical" evidence="9">
    <location>
        <begin position="134"/>
        <end position="152"/>
    </location>
</feature>
<keyword evidence="3" id="KW-1003">Cell membrane</keyword>
<dbReference type="RefSeq" id="WP_267993530.1">
    <property type="nucleotide sequence ID" value="NZ_JAPJZI010000002.1"/>
</dbReference>
<comment type="subunit">
    <text evidence="9">The complex comprises the extracytoplasmic solute receptor protein and the two transmembrane proteins.</text>
</comment>
<evidence type="ECO:0000256" key="7">
    <source>
        <dbReference type="ARBA" id="ARBA00023136"/>
    </source>
</evidence>
<evidence type="ECO:0000256" key="3">
    <source>
        <dbReference type="ARBA" id="ARBA00022475"/>
    </source>
</evidence>
<keyword evidence="6 9" id="KW-1133">Transmembrane helix</keyword>
<comment type="similarity">
    <text evidence="8 9">Belongs to the TRAP transporter small permease family.</text>
</comment>
<dbReference type="PROSITE" id="PS51257">
    <property type="entry name" value="PROKAR_LIPOPROTEIN"/>
    <property type="match status" value="1"/>
</dbReference>
<evidence type="ECO:0000259" key="10">
    <source>
        <dbReference type="Pfam" id="PF04290"/>
    </source>
</evidence>
<dbReference type="EMBL" id="JAPJZI010000002">
    <property type="protein sequence ID" value="MDA5401548.1"/>
    <property type="molecule type" value="Genomic_DNA"/>
</dbReference>
<dbReference type="AlphaFoldDB" id="A0A9X3UM34"/>
<dbReference type="GO" id="GO:0015740">
    <property type="term" value="P:C4-dicarboxylate transport"/>
    <property type="evidence" value="ECO:0007669"/>
    <property type="project" value="TreeGrafter"/>
</dbReference>
<evidence type="ECO:0000313" key="11">
    <source>
        <dbReference type="EMBL" id="MDA5401548.1"/>
    </source>
</evidence>
<comment type="caution">
    <text evidence="11">The sequence shown here is derived from an EMBL/GenBank/DDBJ whole genome shotgun (WGS) entry which is preliminary data.</text>
</comment>
<dbReference type="Proteomes" id="UP001151234">
    <property type="component" value="Unassembled WGS sequence"/>
</dbReference>
<evidence type="ECO:0000313" key="12">
    <source>
        <dbReference type="Proteomes" id="UP001151234"/>
    </source>
</evidence>
<protein>
    <recommendedName>
        <fullName evidence="9">TRAP transporter small permease protein</fullName>
    </recommendedName>
</protein>
<name>A0A9X3UM34_9HYPH</name>
<accession>A0A9X3UM34</accession>
<comment type="function">
    <text evidence="9">Part of the tripartite ATP-independent periplasmic (TRAP) transport system.</text>
</comment>
<proteinExistence type="inferred from homology"/>
<keyword evidence="7 9" id="KW-0472">Membrane</keyword>
<keyword evidence="12" id="KW-1185">Reference proteome</keyword>
<keyword evidence="4 9" id="KW-0997">Cell inner membrane</keyword>
<dbReference type="InterPro" id="IPR055348">
    <property type="entry name" value="DctQ"/>
</dbReference>
<dbReference type="InterPro" id="IPR007387">
    <property type="entry name" value="TRAP_DctQ"/>
</dbReference>
<comment type="subcellular location">
    <subcellularLocation>
        <location evidence="1 9">Cell inner membrane</location>
        <topology evidence="1 9">Multi-pass membrane protein</topology>
    </subcellularLocation>
</comment>
<keyword evidence="5 9" id="KW-0812">Transmembrane</keyword>
<feature type="transmembrane region" description="Helical" evidence="9">
    <location>
        <begin position="87"/>
        <end position="105"/>
    </location>
</feature>
<sequence>MQLVLNRFSWFLSYIAMACLLLMMLQVVADVVLKYVANAPIENNLEIVSFYYMVAVVFLPLAMVEMRHEHINVDLFYRMLPRRLQTIVYSLASVAAASFFGILAYQTAIDAVRATHIGEVMMGTSLVPIWPSRWFLPIGLSATALICLNHAFQAVVNPHFDPEPETPELTEDETK</sequence>
<feature type="domain" description="Tripartite ATP-independent periplasmic transporters DctQ component" evidence="10">
    <location>
        <begin position="23"/>
        <end position="155"/>
    </location>
</feature>
<evidence type="ECO:0000256" key="2">
    <source>
        <dbReference type="ARBA" id="ARBA00022448"/>
    </source>
</evidence>
<reference evidence="11" key="1">
    <citation type="submission" date="2022-11" db="EMBL/GenBank/DDBJ databases">
        <title>Draft genome sequence of Hoeflea poritis E7-10 and Hoeflea prorocentri PM5-8, separated from scleractinian coral Porites lutea and marine dinoflagellate.</title>
        <authorList>
            <person name="Zhang G."/>
            <person name="Wei Q."/>
            <person name="Cai L."/>
        </authorList>
    </citation>
    <scope>NUCLEOTIDE SEQUENCE</scope>
    <source>
        <strain evidence="11">PM5-8</strain>
    </source>
</reference>
<evidence type="ECO:0000256" key="5">
    <source>
        <dbReference type="ARBA" id="ARBA00022692"/>
    </source>
</evidence>
<feature type="transmembrane region" description="Helical" evidence="9">
    <location>
        <begin position="12"/>
        <end position="37"/>
    </location>
</feature>
<dbReference type="PANTHER" id="PTHR35011">
    <property type="entry name" value="2,3-DIKETO-L-GULONATE TRAP TRANSPORTER SMALL PERMEASE PROTEIN YIAM"/>
    <property type="match status" value="1"/>
</dbReference>
<dbReference type="Pfam" id="PF04290">
    <property type="entry name" value="DctQ"/>
    <property type="match status" value="1"/>
</dbReference>
<dbReference type="PANTHER" id="PTHR35011:SF10">
    <property type="entry name" value="TRAP TRANSPORTER SMALL PERMEASE PROTEIN"/>
    <property type="match status" value="1"/>
</dbReference>
<gene>
    <name evidence="11" type="ORF">OQ273_23480</name>
</gene>
<dbReference type="GO" id="GO:0022857">
    <property type="term" value="F:transmembrane transporter activity"/>
    <property type="evidence" value="ECO:0007669"/>
    <property type="project" value="UniProtKB-UniRule"/>
</dbReference>
<dbReference type="GO" id="GO:0005886">
    <property type="term" value="C:plasma membrane"/>
    <property type="evidence" value="ECO:0007669"/>
    <property type="project" value="UniProtKB-SubCell"/>
</dbReference>
<evidence type="ECO:0000256" key="1">
    <source>
        <dbReference type="ARBA" id="ARBA00004429"/>
    </source>
</evidence>
<evidence type="ECO:0000256" key="9">
    <source>
        <dbReference type="RuleBase" id="RU369079"/>
    </source>
</evidence>